<keyword evidence="4" id="KW-0378">Hydrolase</keyword>
<dbReference type="Gene3D" id="3.40.50.850">
    <property type="entry name" value="Isochorismatase-like"/>
    <property type="match status" value="1"/>
</dbReference>
<reference evidence="9 10" key="1">
    <citation type="journal article" date="2019" name="Int. J. Syst. Evol. Microbiol.">
        <title>The Global Catalogue of Microorganisms (GCM) 10K type strain sequencing project: providing services to taxonomists for standard genome sequencing and annotation.</title>
        <authorList>
            <consortium name="The Broad Institute Genomics Platform"/>
            <consortium name="The Broad Institute Genome Sequencing Center for Infectious Disease"/>
            <person name="Wu L."/>
            <person name="Ma J."/>
        </authorList>
    </citation>
    <scope>NUCLEOTIDE SEQUENCE [LARGE SCALE GENOMIC DNA]</scope>
    <source>
        <strain evidence="9 10">JCM 14736</strain>
    </source>
</reference>
<comment type="pathway">
    <text evidence="5">Cofactor biosynthesis; nicotinate biosynthesis; nicotinate from nicotinamide: step 1/1.</text>
</comment>
<dbReference type="Proteomes" id="UP001500851">
    <property type="component" value="Unassembled WGS sequence"/>
</dbReference>
<dbReference type="InterPro" id="IPR036380">
    <property type="entry name" value="Isochorismatase-like_sf"/>
</dbReference>
<evidence type="ECO:0000313" key="9">
    <source>
        <dbReference type="EMBL" id="GAA1786357.1"/>
    </source>
</evidence>
<dbReference type="PANTHER" id="PTHR11080:SF2">
    <property type="entry name" value="LD05707P"/>
    <property type="match status" value="1"/>
</dbReference>
<accession>A0ABN2LEV9</accession>
<evidence type="ECO:0000256" key="4">
    <source>
        <dbReference type="ARBA" id="ARBA00022801"/>
    </source>
</evidence>
<keyword evidence="10" id="KW-1185">Reference proteome</keyword>
<evidence type="ECO:0000256" key="3">
    <source>
        <dbReference type="ARBA" id="ARBA00022723"/>
    </source>
</evidence>
<comment type="caution">
    <text evidence="9">The sequence shown here is derived from an EMBL/GenBank/DDBJ whole genome shotgun (WGS) entry which is preliminary data.</text>
</comment>
<dbReference type="SUPFAM" id="SSF52499">
    <property type="entry name" value="Isochorismatase-like hydrolases"/>
    <property type="match status" value="1"/>
</dbReference>
<gene>
    <name evidence="9" type="ORF">GCM10009768_14030</name>
</gene>
<evidence type="ECO:0000259" key="8">
    <source>
        <dbReference type="Pfam" id="PF00857"/>
    </source>
</evidence>
<evidence type="ECO:0000256" key="2">
    <source>
        <dbReference type="ARBA" id="ARBA00022642"/>
    </source>
</evidence>
<evidence type="ECO:0000256" key="7">
    <source>
        <dbReference type="ARBA" id="ARBA00043224"/>
    </source>
</evidence>
<dbReference type="InterPro" id="IPR052347">
    <property type="entry name" value="Isochorismatase_Nicotinamidase"/>
</dbReference>
<keyword evidence="2" id="KW-0662">Pyridine nucleotide biosynthesis</keyword>
<comment type="similarity">
    <text evidence="1">Belongs to the isochorismatase family.</text>
</comment>
<evidence type="ECO:0000313" key="10">
    <source>
        <dbReference type="Proteomes" id="UP001500851"/>
    </source>
</evidence>
<dbReference type="EMBL" id="BAAAOB010000001">
    <property type="protein sequence ID" value="GAA1786357.1"/>
    <property type="molecule type" value="Genomic_DNA"/>
</dbReference>
<dbReference type="Pfam" id="PF00857">
    <property type="entry name" value="Isochorismatase"/>
    <property type="match status" value="1"/>
</dbReference>
<dbReference type="PANTHER" id="PTHR11080">
    <property type="entry name" value="PYRAZINAMIDASE/NICOTINAMIDASE"/>
    <property type="match status" value="1"/>
</dbReference>
<evidence type="ECO:0000256" key="1">
    <source>
        <dbReference type="ARBA" id="ARBA00006336"/>
    </source>
</evidence>
<keyword evidence="3" id="KW-0479">Metal-binding</keyword>
<feature type="domain" description="Isochorismatase-like" evidence="8">
    <location>
        <begin position="5"/>
        <end position="187"/>
    </location>
</feature>
<evidence type="ECO:0000256" key="5">
    <source>
        <dbReference type="ARBA" id="ARBA00037900"/>
    </source>
</evidence>
<dbReference type="InterPro" id="IPR000868">
    <property type="entry name" value="Isochorismatase-like_dom"/>
</dbReference>
<protein>
    <recommendedName>
        <fullName evidence="6">nicotinamidase</fullName>
        <ecNumber evidence="6">3.5.1.19</ecNumber>
    </recommendedName>
    <alternativeName>
        <fullName evidence="7">Nicotinamide deamidase</fullName>
    </alternativeName>
</protein>
<evidence type="ECO:0000256" key="6">
    <source>
        <dbReference type="ARBA" id="ARBA00039017"/>
    </source>
</evidence>
<dbReference type="RefSeq" id="WP_344030931.1">
    <property type="nucleotide sequence ID" value="NZ_BAAAOB010000001.1"/>
</dbReference>
<proteinExistence type="inferred from homology"/>
<organism evidence="9 10">
    <name type="scientific">Leucobacter iarius</name>
    <dbReference type="NCBI Taxonomy" id="333963"/>
    <lineage>
        <taxon>Bacteria</taxon>
        <taxon>Bacillati</taxon>
        <taxon>Actinomycetota</taxon>
        <taxon>Actinomycetes</taxon>
        <taxon>Micrococcales</taxon>
        <taxon>Microbacteriaceae</taxon>
        <taxon>Leucobacter</taxon>
    </lineage>
</organism>
<dbReference type="EC" id="3.5.1.19" evidence="6"/>
<sequence>MARGLLIVDVQKDFTEGGALGVAGGAAVASGVTELLRSEPDYALVIASRDWHDADGSNGGHFAADGEQPDFTDTWPRHCVAGTEGAEYHDALDLGRIDVHVRKGMGEPAYSAFEGVTTRGERLIDVLSEAGIDALDVVGIATDYCVRASALDARAAGLAVAVRTELIAGVAPETSAAALKELAAAGVGIAP</sequence>
<name>A0ABN2LEV9_9MICO</name>